<feature type="region of interest" description="Disordered" evidence="1">
    <location>
        <begin position="87"/>
        <end position="114"/>
    </location>
</feature>
<proteinExistence type="predicted"/>
<comment type="caution">
    <text evidence="2">The sequence shown here is derived from an EMBL/GenBank/DDBJ whole genome shotgun (WGS) entry which is preliminary data.</text>
</comment>
<evidence type="ECO:0000256" key="1">
    <source>
        <dbReference type="SAM" id="MobiDB-lite"/>
    </source>
</evidence>
<name>A0A835PCI8_VANPL</name>
<feature type="compositionally biased region" description="Polar residues" evidence="1">
    <location>
        <begin position="98"/>
        <end position="114"/>
    </location>
</feature>
<protein>
    <submittedName>
        <fullName evidence="2">Uncharacterized protein</fullName>
    </submittedName>
</protein>
<evidence type="ECO:0000313" key="3">
    <source>
        <dbReference type="Proteomes" id="UP000639772"/>
    </source>
</evidence>
<reference evidence="2 3" key="1">
    <citation type="journal article" date="2020" name="Nat. Food">
        <title>A phased Vanilla planifolia genome enables genetic improvement of flavour and production.</title>
        <authorList>
            <person name="Hasing T."/>
            <person name="Tang H."/>
            <person name="Brym M."/>
            <person name="Khazi F."/>
            <person name="Huang T."/>
            <person name="Chambers A.H."/>
        </authorList>
    </citation>
    <scope>NUCLEOTIDE SEQUENCE [LARGE SCALE GENOMIC DNA]</scope>
    <source>
        <tissue evidence="2">Leaf</tissue>
    </source>
</reference>
<evidence type="ECO:0000313" key="2">
    <source>
        <dbReference type="EMBL" id="KAG0449626.1"/>
    </source>
</evidence>
<organism evidence="2 3">
    <name type="scientific">Vanilla planifolia</name>
    <name type="common">Vanilla</name>
    <dbReference type="NCBI Taxonomy" id="51239"/>
    <lineage>
        <taxon>Eukaryota</taxon>
        <taxon>Viridiplantae</taxon>
        <taxon>Streptophyta</taxon>
        <taxon>Embryophyta</taxon>
        <taxon>Tracheophyta</taxon>
        <taxon>Spermatophyta</taxon>
        <taxon>Magnoliopsida</taxon>
        <taxon>Liliopsida</taxon>
        <taxon>Asparagales</taxon>
        <taxon>Orchidaceae</taxon>
        <taxon>Vanilloideae</taxon>
        <taxon>Vanilleae</taxon>
        <taxon>Vanilla</taxon>
    </lineage>
</organism>
<dbReference type="AlphaFoldDB" id="A0A835PCI8"/>
<gene>
    <name evidence="2" type="ORF">HPP92_027200</name>
</gene>
<dbReference type="Proteomes" id="UP000639772">
    <property type="component" value="Unassembled WGS sequence"/>
</dbReference>
<sequence length="114" mass="12582">MILLCFRRLLRRVIISSISKMLSVMLRPLMKAVCSVEIIEGKMMASRDARSLDRSLPTTLQSEIGLKSAGEETAVFLGMRQIQAEPRALGSAAPSRNELATSTRSVARSDQNFL</sequence>
<accession>A0A835PCI8</accession>
<dbReference type="EMBL" id="JADCNM010000169">
    <property type="protein sequence ID" value="KAG0449626.1"/>
    <property type="molecule type" value="Genomic_DNA"/>
</dbReference>